<evidence type="ECO:0000313" key="2">
    <source>
        <dbReference type="Proteomes" id="UP000031368"/>
    </source>
</evidence>
<evidence type="ECO:0000313" key="1">
    <source>
        <dbReference type="EMBL" id="AJD46260.1"/>
    </source>
</evidence>
<dbReference type="EMBL" id="CP006880">
    <property type="protein sequence ID" value="AJD46260.1"/>
    <property type="molecule type" value="Genomic_DNA"/>
</dbReference>
<protein>
    <submittedName>
        <fullName evidence="1">Uncharacterized protein</fullName>
    </submittedName>
</protein>
<name>A0A0B4XHM8_9HYPH</name>
<dbReference type="Proteomes" id="UP000031368">
    <property type="component" value="Plasmid pRgalR602c"/>
</dbReference>
<dbReference type="AlphaFoldDB" id="A0A0B4XHM8"/>
<reference evidence="1 2" key="1">
    <citation type="submission" date="2013-11" db="EMBL/GenBank/DDBJ databases">
        <title>Complete genome sequence of Rhizobium gallicum bv. gallicum R602.</title>
        <authorList>
            <person name="Bustos P."/>
            <person name="Santamaria R.I."/>
            <person name="Lozano L."/>
            <person name="Acosta J.L."/>
            <person name="Ormeno-Orrillo E."/>
            <person name="Rogel M.A."/>
            <person name="Romero D."/>
            <person name="Cevallos M.A."/>
            <person name="Martinez-Romero E."/>
            <person name="Gonzalez V."/>
        </authorList>
    </citation>
    <scope>NUCLEOTIDE SEQUENCE [LARGE SCALE GENOMIC DNA]</scope>
    <source>
        <strain evidence="1 2">R602</strain>
        <plasmid evidence="1 2">pRgalR602c</plasmid>
    </source>
</reference>
<keyword evidence="2" id="KW-1185">Reference proteome</keyword>
<proteinExistence type="predicted"/>
<accession>A0A0B4XHM8</accession>
<geneLocation type="plasmid" evidence="1 2">
    <name>pRgalR602c</name>
</geneLocation>
<dbReference type="KEGG" id="rga:RGR602_PC02241"/>
<keyword evidence="1" id="KW-0614">Plasmid</keyword>
<sequence>MKWKSETALLSIKDLGSTEISGKVSIRMQIGSPNRAADKFRRIRRATIKEGDENG</sequence>
<gene>
    <name evidence="1" type="ORF">RGR602_PC02241</name>
</gene>
<dbReference type="HOGENOM" id="CLU_3029244_0_0_5"/>
<organism evidence="1 2">
    <name type="scientific">Rhizobium gallicum bv. gallicum R602sp</name>
    <dbReference type="NCBI Taxonomy" id="1041138"/>
    <lineage>
        <taxon>Bacteria</taxon>
        <taxon>Pseudomonadati</taxon>
        <taxon>Pseudomonadota</taxon>
        <taxon>Alphaproteobacteria</taxon>
        <taxon>Hyphomicrobiales</taxon>
        <taxon>Rhizobiaceae</taxon>
        <taxon>Rhizobium/Agrobacterium group</taxon>
        <taxon>Rhizobium</taxon>
    </lineage>
</organism>